<gene>
    <name evidence="1" type="ORF">ABEG18_18255</name>
</gene>
<sequence>MLVYGDAVRVADPVAEWSEVRLAWRRACGEAEPLSRHAGLAQTFIAAGELAQGLADAEAEAAGADEPGPASLLVMDALRDMARALLASWESGFDTRPPPQDWSDLPAGAPAGPLRCKRPEGYAFYALYPEGYGVAARALAGREPLHVIGLRSIGTGLAAMAAAGAAAAGAEAAGEGAATVHTVRPGGDPFRRGVSPGPRLRAAPADACFAIADEGPGLSGSSFGCVADWLRDRGAAPERIALLPSHAGEPGPQADPRRRAQWRRLRRLHIPFDTLVLRADAPRRGLQGWVESVVGPLDGPLREISGGGWRTVQRGSSEEGWPAVNAGQERLKFLASAGGRRWLVKFSGLDRIGAAALGRAERLAEAGFTPAPAGWRHGFLVERWRDDARPAPDEALRGARFRDRLADYLGFRARAFPADPSGGAVPLGASLADLAHMLAVNAAEAFGPEAHGATAPYRDRAVMLQRRVVPVITDNRLMAPEWLVAPDGTILKTDALDHAFSHDLVGPQDVAWDVAGAAVEFGLDAPALARLIERTGSAAGRPVDPEFVAFLAPCYAAFHLGAAEMAVAAHAGWPEEEARLRALAQRRRDSLAALLKRDAPAAAPAPSS</sequence>
<evidence type="ECO:0000313" key="1">
    <source>
        <dbReference type="EMBL" id="XBO37652.1"/>
    </source>
</evidence>
<reference evidence="1" key="1">
    <citation type="submission" date="2024-05" db="EMBL/GenBank/DDBJ databases">
        <authorList>
            <person name="Kim S."/>
            <person name="Heo J."/>
            <person name="Choi H."/>
            <person name="Choi Y."/>
            <person name="Kwon S.-W."/>
            <person name="Kim Y."/>
        </authorList>
    </citation>
    <scope>NUCLEOTIDE SEQUENCE</scope>
    <source>
        <strain evidence="1">KACC 23698</strain>
    </source>
</reference>
<dbReference type="AlphaFoldDB" id="A0AAU7JBA4"/>
<protein>
    <submittedName>
        <fullName evidence="1">Uncharacterized protein</fullName>
    </submittedName>
</protein>
<proteinExistence type="predicted"/>
<name>A0AAU7JBA4_9HYPH</name>
<organism evidence="1">
    <name type="scientific">Alsobacter sp. KACC 23698</name>
    <dbReference type="NCBI Taxonomy" id="3149229"/>
    <lineage>
        <taxon>Bacteria</taxon>
        <taxon>Pseudomonadati</taxon>
        <taxon>Pseudomonadota</taxon>
        <taxon>Alphaproteobacteria</taxon>
        <taxon>Hyphomicrobiales</taxon>
        <taxon>Alsobacteraceae</taxon>
        <taxon>Alsobacter</taxon>
    </lineage>
</organism>
<dbReference type="RefSeq" id="WP_406854476.1">
    <property type="nucleotide sequence ID" value="NZ_CP157484.1"/>
</dbReference>
<accession>A0AAU7JBA4</accession>
<dbReference type="EMBL" id="CP157484">
    <property type="protein sequence ID" value="XBO37652.1"/>
    <property type="molecule type" value="Genomic_DNA"/>
</dbReference>